<keyword evidence="12" id="KW-1185">Reference proteome</keyword>
<dbReference type="PRINTS" id="PR01467">
    <property type="entry name" value="ARGREPRESSOR"/>
</dbReference>
<dbReference type="InterPro" id="IPR020900">
    <property type="entry name" value="Arg_repress_DNA-bd"/>
</dbReference>
<protein>
    <recommendedName>
        <fullName evidence="7 8">Arginine repressor</fullName>
    </recommendedName>
</protein>
<reference evidence="11" key="1">
    <citation type="submission" date="2021-03" db="EMBL/GenBank/DDBJ databases">
        <title>Proteiniclasticum marinus sp. nov., isolated from tidal flat sediment.</title>
        <authorList>
            <person name="Namirimu T."/>
            <person name="Yang J.-A."/>
            <person name="Yang S.-H."/>
            <person name="Kim Y.-J."/>
            <person name="Kwon K.K."/>
        </authorList>
    </citation>
    <scope>NUCLEOTIDE SEQUENCE</scope>
    <source>
        <strain evidence="11">SCR006</strain>
    </source>
</reference>
<comment type="similarity">
    <text evidence="2 7">Belongs to the ArgR family.</text>
</comment>
<name>A0A939H5I8_9CLOT</name>
<evidence type="ECO:0000256" key="7">
    <source>
        <dbReference type="HAMAP-Rule" id="MF_00173"/>
    </source>
</evidence>
<dbReference type="HAMAP" id="MF_00173">
    <property type="entry name" value="Arg_repressor"/>
    <property type="match status" value="1"/>
</dbReference>
<dbReference type="EMBL" id="JAFNJU010000001">
    <property type="protein sequence ID" value="MBO1263526.1"/>
    <property type="molecule type" value="Genomic_DNA"/>
</dbReference>
<keyword evidence="6 7" id="KW-0804">Transcription</keyword>
<dbReference type="InterPro" id="IPR036251">
    <property type="entry name" value="Arg_repress_C_sf"/>
</dbReference>
<keyword evidence="3 7" id="KW-0963">Cytoplasm</keyword>
<dbReference type="InterPro" id="IPR036390">
    <property type="entry name" value="WH_DNA-bd_sf"/>
</dbReference>
<dbReference type="Gene3D" id="1.10.10.10">
    <property type="entry name" value="Winged helix-like DNA-binding domain superfamily/Winged helix DNA-binding domain"/>
    <property type="match status" value="1"/>
</dbReference>
<sequence>MKIDRRSKMLEIISKKEIETQEELAQELRKEGFNVTQATVSRDIKNLQLIKVLSSSGRYKYVANKEDTKDAIGKLVTLLSHTILSVENIDKMVVVRTITAAASTAAEAIDQLDLAEIAGTIAGDNTIFMMVRSDEMAVEIVKKISELVGK</sequence>
<keyword evidence="4 7" id="KW-0805">Transcription regulation</keyword>
<dbReference type="InterPro" id="IPR036388">
    <property type="entry name" value="WH-like_DNA-bd_sf"/>
</dbReference>
<comment type="subcellular location">
    <subcellularLocation>
        <location evidence="1 7">Cytoplasm</location>
    </subcellularLocation>
</comment>
<feature type="domain" description="Arginine repressor C-terminal" evidence="10">
    <location>
        <begin position="80"/>
        <end position="145"/>
    </location>
</feature>
<dbReference type="GO" id="GO:0003677">
    <property type="term" value="F:DNA binding"/>
    <property type="evidence" value="ECO:0007669"/>
    <property type="project" value="UniProtKB-KW"/>
</dbReference>
<keyword evidence="7" id="KW-0678">Repressor</keyword>
<dbReference type="InterPro" id="IPR020899">
    <property type="entry name" value="Arg_repress_C"/>
</dbReference>
<dbReference type="PANTHER" id="PTHR34471:SF1">
    <property type="entry name" value="ARGININE REPRESSOR"/>
    <property type="match status" value="1"/>
</dbReference>
<keyword evidence="7" id="KW-0055">Arginine biosynthesis</keyword>
<dbReference type="GO" id="GO:0005737">
    <property type="term" value="C:cytoplasm"/>
    <property type="evidence" value="ECO:0007669"/>
    <property type="project" value="UniProtKB-SubCell"/>
</dbReference>
<evidence type="ECO:0000256" key="2">
    <source>
        <dbReference type="ARBA" id="ARBA00008316"/>
    </source>
</evidence>
<comment type="caution">
    <text evidence="11">The sequence shown here is derived from an EMBL/GenBank/DDBJ whole genome shotgun (WGS) entry which is preliminary data.</text>
</comment>
<keyword evidence="5 7" id="KW-0238">DNA-binding</keyword>
<dbReference type="Proteomes" id="UP000664218">
    <property type="component" value="Unassembled WGS sequence"/>
</dbReference>
<dbReference type="InterPro" id="IPR001669">
    <property type="entry name" value="Arg_repress"/>
</dbReference>
<accession>A0A939H5I8</accession>
<evidence type="ECO:0000259" key="10">
    <source>
        <dbReference type="Pfam" id="PF02863"/>
    </source>
</evidence>
<dbReference type="Pfam" id="PF02863">
    <property type="entry name" value="Arg_repressor_C"/>
    <property type="match status" value="1"/>
</dbReference>
<feature type="domain" description="Arginine repressor DNA-binding" evidence="9">
    <location>
        <begin position="2"/>
        <end position="67"/>
    </location>
</feature>
<dbReference type="GO" id="GO:0051259">
    <property type="term" value="P:protein complex oligomerization"/>
    <property type="evidence" value="ECO:0007669"/>
    <property type="project" value="InterPro"/>
</dbReference>
<evidence type="ECO:0000313" key="12">
    <source>
        <dbReference type="Proteomes" id="UP000664218"/>
    </source>
</evidence>
<evidence type="ECO:0000259" key="9">
    <source>
        <dbReference type="Pfam" id="PF01316"/>
    </source>
</evidence>
<proteinExistence type="inferred from homology"/>
<keyword evidence="7" id="KW-0028">Amino-acid biosynthesis</keyword>
<dbReference type="NCBIfam" id="NF001680">
    <property type="entry name" value="PRK00441.1"/>
    <property type="match status" value="1"/>
</dbReference>
<dbReference type="Gene3D" id="3.30.1360.40">
    <property type="match status" value="1"/>
</dbReference>
<dbReference type="GO" id="GO:0034618">
    <property type="term" value="F:arginine binding"/>
    <property type="evidence" value="ECO:0007669"/>
    <property type="project" value="InterPro"/>
</dbReference>
<evidence type="ECO:0000256" key="3">
    <source>
        <dbReference type="ARBA" id="ARBA00022490"/>
    </source>
</evidence>
<comment type="function">
    <text evidence="7">Regulates arginine biosynthesis genes.</text>
</comment>
<comment type="pathway">
    <text evidence="7">Amino-acid biosynthesis; L-arginine biosynthesis [regulation].</text>
</comment>
<evidence type="ECO:0000256" key="6">
    <source>
        <dbReference type="ARBA" id="ARBA00023163"/>
    </source>
</evidence>
<dbReference type="PANTHER" id="PTHR34471">
    <property type="entry name" value="ARGININE REPRESSOR"/>
    <property type="match status" value="1"/>
</dbReference>
<dbReference type="SUPFAM" id="SSF55252">
    <property type="entry name" value="C-terminal domain of arginine repressor"/>
    <property type="match status" value="1"/>
</dbReference>
<dbReference type="Pfam" id="PF01316">
    <property type="entry name" value="Arg_repressor"/>
    <property type="match status" value="1"/>
</dbReference>
<dbReference type="NCBIfam" id="TIGR01529">
    <property type="entry name" value="argR_whole"/>
    <property type="match status" value="1"/>
</dbReference>
<evidence type="ECO:0000256" key="5">
    <source>
        <dbReference type="ARBA" id="ARBA00023125"/>
    </source>
</evidence>
<evidence type="ECO:0000256" key="8">
    <source>
        <dbReference type="NCBIfam" id="TIGR01529"/>
    </source>
</evidence>
<dbReference type="GO" id="GO:0006526">
    <property type="term" value="P:L-arginine biosynthetic process"/>
    <property type="evidence" value="ECO:0007669"/>
    <property type="project" value="UniProtKB-KW"/>
</dbReference>
<evidence type="ECO:0000313" key="11">
    <source>
        <dbReference type="EMBL" id="MBO1263526.1"/>
    </source>
</evidence>
<evidence type="ECO:0000256" key="1">
    <source>
        <dbReference type="ARBA" id="ARBA00004496"/>
    </source>
</evidence>
<dbReference type="SUPFAM" id="SSF46785">
    <property type="entry name" value="Winged helix' DNA-binding domain"/>
    <property type="match status" value="1"/>
</dbReference>
<dbReference type="AlphaFoldDB" id="A0A939H5I8"/>
<organism evidence="11 12">
    <name type="scientific">Proteiniclasticum aestuarii</name>
    <dbReference type="NCBI Taxonomy" id="2817862"/>
    <lineage>
        <taxon>Bacteria</taxon>
        <taxon>Bacillati</taxon>
        <taxon>Bacillota</taxon>
        <taxon>Clostridia</taxon>
        <taxon>Eubacteriales</taxon>
        <taxon>Clostridiaceae</taxon>
        <taxon>Proteiniclasticum</taxon>
    </lineage>
</organism>
<dbReference type="GO" id="GO:0003700">
    <property type="term" value="F:DNA-binding transcription factor activity"/>
    <property type="evidence" value="ECO:0007669"/>
    <property type="project" value="UniProtKB-UniRule"/>
</dbReference>
<dbReference type="RefSeq" id="WP_207598046.1">
    <property type="nucleotide sequence ID" value="NZ_JAFNJU010000001.1"/>
</dbReference>
<gene>
    <name evidence="7" type="primary">argR</name>
    <name evidence="11" type="ORF">J3A84_00540</name>
</gene>
<evidence type="ECO:0000256" key="4">
    <source>
        <dbReference type="ARBA" id="ARBA00023015"/>
    </source>
</evidence>
<dbReference type="GO" id="GO:1900079">
    <property type="term" value="P:regulation of arginine biosynthetic process"/>
    <property type="evidence" value="ECO:0007669"/>
    <property type="project" value="UniProtKB-UniRule"/>
</dbReference>